<evidence type="ECO:0000313" key="1">
    <source>
        <dbReference type="EMBL" id="QTA88681.1"/>
    </source>
</evidence>
<sequence>MRHRPETDTCFCKNNRFFIRTRSKKFNHRIIGLMSCGCHLGRQINEKNILDRLHQGMIRVATG</sequence>
<dbReference type="EMBL" id="CP061800">
    <property type="protein sequence ID" value="QTA88681.1"/>
    <property type="molecule type" value="Genomic_DNA"/>
</dbReference>
<accession>A0A975BNB7</accession>
<reference evidence="1" key="1">
    <citation type="journal article" date="2021" name="Microb. Physiol.">
        <title>Proteogenomic Insights into the Physiology of Marine, Sulfate-Reducing, Filamentous Desulfonema limicola and Desulfonema magnum.</title>
        <authorList>
            <person name="Schnaars V."/>
            <person name="Wohlbrand L."/>
            <person name="Scheve S."/>
            <person name="Hinrichs C."/>
            <person name="Reinhardt R."/>
            <person name="Rabus R."/>
        </authorList>
    </citation>
    <scope>NUCLEOTIDE SEQUENCE</scope>
    <source>
        <strain evidence="1">4be13</strain>
    </source>
</reference>
<proteinExistence type="predicted"/>
<dbReference type="KEGG" id="dmm:dnm_047280"/>
<organism evidence="1 2">
    <name type="scientific">Desulfonema magnum</name>
    <dbReference type="NCBI Taxonomy" id="45655"/>
    <lineage>
        <taxon>Bacteria</taxon>
        <taxon>Pseudomonadati</taxon>
        <taxon>Thermodesulfobacteriota</taxon>
        <taxon>Desulfobacteria</taxon>
        <taxon>Desulfobacterales</taxon>
        <taxon>Desulfococcaceae</taxon>
        <taxon>Desulfonema</taxon>
    </lineage>
</organism>
<dbReference type="Proteomes" id="UP000663722">
    <property type="component" value="Chromosome"/>
</dbReference>
<evidence type="ECO:0000313" key="2">
    <source>
        <dbReference type="Proteomes" id="UP000663722"/>
    </source>
</evidence>
<name>A0A975BNB7_9BACT</name>
<protein>
    <submittedName>
        <fullName evidence="1">Uncharacterized protein</fullName>
    </submittedName>
</protein>
<dbReference type="AlphaFoldDB" id="A0A975BNB7"/>
<gene>
    <name evidence="1" type="ORF">dnm_047280</name>
</gene>
<keyword evidence="2" id="KW-1185">Reference proteome</keyword>